<gene>
    <name evidence="1" type="ORF">B5C34_14480</name>
</gene>
<dbReference type="RefSeq" id="WP_088713516.1">
    <property type="nucleotide sequence ID" value="NZ_NFZT01000002.1"/>
</dbReference>
<dbReference type="Pfam" id="PF14236">
    <property type="entry name" value="DruA"/>
    <property type="match status" value="1"/>
</dbReference>
<reference evidence="2" key="1">
    <citation type="submission" date="2017-05" db="EMBL/GenBank/DDBJ databases">
        <authorList>
            <person name="Lin X."/>
        </authorList>
    </citation>
    <scope>NUCLEOTIDE SEQUENCE [LARGE SCALE GENOMIC DNA]</scope>
    <source>
        <strain evidence="2">JLT2012</strain>
    </source>
</reference>
<dbReference type="Proteomes" id="UP000198462">
    <property type="component" value="Unassembled WGS sequence"/>
</dbReference>
<dbReference type="EMBL" id="NFZT01000002">
    <property type="protein sequence ID" value="OWV31997.1"/>
    <property type="molecule type" value="Genomic_DNA"/>
</dbReference>
<sequence>MANENTSIINIVSREANIKRKLRRHLHALGFEKSDQGALQIQGSGKEIVRTLHRAQREERLRANREFIATMAEKLLGHFASGREIDATRISPILERVSAGTWQGDLFRLASLTWSVPVSNGFGRRLRYLVWDENNGKLIGLIAIGDPVFNLAVRDRLIDWDTHDRSARLVNVMDAYVLGAIPPYNALLGGKLVACLLRSRDLYDDFARTYGGSTGIISKEEKKARLLAVTTSSSMGRSSVYNRLKLGGQQYLKSIGYTGGWGHFHIPDRLFAELRDYLRDIDHTYADQHRFGQGPNWRLRTTRAALSALGFKEDMLRHGIQREVFICELAKNATKILRTGKGKPDVGDLLTAKEISELALERWMVPRAERMPEFKDWNSNDIVDLFGNQTRMLRNQLKSSDLFKETASGS</sequence>
<accession>A0A219B0Y9</accession>
<organism evidence="1 2">
    <name type="scientific">Pacificimonas flava</name>
    <dbReference type="NCBI Taxonomy" id="1234595"/>
    <lineage>
        <taxon>Bacteria</taxon>
        <taxon>Pseudomonadati</taxon>
        <taxon>Pseudomonadota</taxon>
        <taxon>Alphaproteobacteria</taxon>
        <taxon>Sphingomonadales</taxon>
        <taxon>Sphingosinicellaceae</taxon>
        <taxon>Pacificimonas</taxon>
    </lineage>
</organism>
<evidence type="ECO:0000313" key="2">
    <source>
        <dbReference type="Proteomes" id="UP000198462"/>
    </source>
</evidence>
<name>A0A219B0Y9_9SPHN</name>
<evidence type="ECO:0000313" key="1">
    <source>
        <dbReference type="EMBL" id="OWV31997.1"/>
    </source>
</evidence>
<dbReference type="AlphaFoldDB" id="A0A219B0Y9"/>
<protein>
    <submittedName>
        <fullName evidence="1">Uncharacterized protein</fullName>
    </submittedName>
</protein>
<keyword evidence="2" id="KW-1185">Reference proteome</keyword>
<proteinExistence type="predicted"/>
<dbReference type="InterPro" id="IPR025639">
    <property type="entry name" value="DruA"/>
</dbReference>
<dbReference type="OrthoDB" id="6637466at2"/>
<comment type="caution">
    <text evidence="1">The sequence shown here is derived from an EMBL/GenBank/DDBJ whole genome shotgun (WGS) entry which is preliminary data.</text>
</comment>